<reference evidence="1 2" key="1">
    <citation type="journal article" date="2019" name="Nat. Med.">
        <title>A library of human gut bacterial isolates paired with longitudinal multiomics data enables mechanistic microbiome research.</title>
        <authorList>
            <person name="Poyet M."/>
            <person name="Groussin M."/>
            <person name="Gibbons S.M."/>
            <person name="Avila-Pacheco J."/>
            <person name="Jiang X."/>
            <person name="Kearney S.M."/>
            <person name="Perrotta A.R."/>
            <person name="Berdy B."/>
            <person name="Zhao S."/>
            <person name="Lieberman T.D."/>
            <person name="Swanson P.K."/>
            <person name="Smith M."/>
            <person name="Roesemann S."/>
            <person name="Alexander J.E."/>
            <person name="Rich S.A."/>
            <person name="Livny J."/>
            <person name="Vlamakis H."/>
            <person name="Clish C."/>
            <person name="Bullock K."/>
            <person name="Deik A."/>
            <person name="Scott J."/>
            <person name="Pierce K.A."/>
            <person name="Xavier R.J."/>
            <person name="Alm E.J."/>
        </authorList>
    </citation>
    <scope>NUCLEOTIDE SEQUENCE [LARGE SCALE GENOMIC DNA]</scope>
    <source>
        <strain evidence="1 2">BIOML-A58</strain>
    </source>
</reference>
<sequence length="67" mass="7569">MKIDYSNIKRKLESCRCREHGKSPKVTVAGDKLSIDCCCDKFRTELTKKAGDLIAEETKKAIMSAFK</sequence>
<name>A0A7J5PQR3_9BACE</name>
<gene>
    <name evidence="1" type="ORF">GA398_21230</name>
</gene>
<comment type="caution">
    <text evidence="1">The sequence shown here is derived from an EMBL/GenBank/DDBJ whole genome shotgun (WGS) entry which is preliminary data.</text>
</comment>
<evidence type="ECO:0000313" key="1">
    <source>
        <dbReference type="EMBL" id="KAB6142830.1"/>
    </source>
</evidence>
<evidence type="ECO:0000313" key="2">
    <source>
        <dbReference type="Proteomes" id="UP000434604"/>
    </source>
</evidence>
<dbReference type="RefSeq" id="WP_151935418.1">
    <property type="nucleotide sequence ID" value="NZ_JAASHA010000001.1"/>
</dbReference>
<dbReference type="EMBL" id="WDED01000042">
    <property type="protein sequence ID" value="KAB6142830.1"/>
    <property type="molecule type" value="Genomic_DNA"/>
</dbReference>
<protein>
    <submittedName>
        <fullName evidence="1">Uncharacterized protein</fullName>
    </submittedName>
</protein>
<proteinExistence type="predicted"/>
<dbReference type="AlphaFoldDB" id="A0A7J5PQR3"/>
<dbReference type="Proteomes" id="UP000434604">
    <property type="component" value="Unassembled WGS sequence"/>
</dbReference>
<organism evidence="1 2">
    <name type="scientific">Bacteroides xylanisolvens</name>
    <dbReference type="NCBI Taxonomy" id="371601"/>
    <lineage>
        <taxon>Bacteria</taxon>
        <taxon>Pseudomonadati</taxon>
        <taxon>Bacteroidota</taxon>
        <taxon>Bacteroidia</taxon>
        <taxon>Bacteroidales</taxon>
        <taxon>Bacteroidaceae</taxon>
        <taxon>Bacteroides</taxon>
    </lineage>
</organism>
<accession>A0A7J5PQR3</accession>